<protein>
    <submittedName>
        <fullName evidence="1">Uncharacterized protein</fullName>
    </submittedName>
</protein>
<name>A0AAN9HM75_CROPI</name>
<evidence type="ECO:0000313" key="2">
    <source>
        <dbReference type="Proteomes" id="UP001372338"/>
    </source>
</evidence>
<dbReference type="Proteomes" id="UP001372338">
    <property type="component" value="Unassembled WGS sequence"/>
</dbReference>
<evidence type="ECO:0000313" key="1">
    <source>
        <dbReference type="EMBL" id="KAK7244320.1"/>
    </source>
</evidence>
<dbReference type="AlphaFoldDB" id="A0AAN9HM75"/>
<gene>
    <name evidence="1" type="ORF">RIF29_39140</name>
</gene>
<organism evidence="1 2">
    <name type="scientific">Crotalaria pallida</name>
    <name type="common">Smooth rattlebox</name>
    <name type="synonym">Crotalaria striata</name>
    <dbReference type="NCBI Taxonomy" id="3830"/>
    <lineage>
        <taxon>Eukaryota</taxon>
        <taxon>Viridiplantae</taxon>
        <taxon>Streptophyta</taxon>
        <taxon>Embryophyta</taxon>
        <taxon>Tracheophyta</taxon>
        <taxon>Spermatophyta</taxon>
        <taxon>Magnoliopsida</taxon>
        <taxon>eudicotyledons</taxon>
        <taxon>Gunneridae</taxon>
        <taxon>Pentapetalae</taxon>
        <taxon>rosids</taxon>
        <taxon>fabids</taxon>
        <taxon>Fabales</taxon>
        <taxon>Fabaceae</taxon>
        <taxon>Papilionoideae</taxon>
        <taxon>50 kb inversion clade</taxon>
        <taxon>genistoids sensu lato</taxon>
        <taxon>core genistoids</taxon>
        <taxon>Crotalarieae</taxon>
        <taxon>Crotalaria</taxon>
    </lineage>
</organism>
<accession>A0AAN9HM75</accession>
<keyword evidence="2" id="KW-1185">Reference proteome</keyword>
<reference evidence="1 2" key="1">
    <citation type="submission" date="2024-01" db="EMBL/GenBank/DDBJ databases">
        <title>The genomes of 5 underutilized Papilionoideae crops provide insights into root nodulation and disease resistanc.</title>
        <authorList>
            <person name="Yuan L."/>
        </authorList>
    </citation>
    <scope>NUCLEOTIDE SEQUENCE [LARGE SCALE GENOMIC DNA]</scope>
    <source>
        <strain evidence="1">ZHUSHIDOU_FW_LH</strain>
        <tissue evidence="1">Leaf</tissue>
    </source>
</reference>
<proteinExistence type="predicted"/>
<sequence>MKTLGSNVDGYYPSRLLPNGLASLPRLSLTASKIEGLVMHGHLTMCLKGKKTTGVRLATIVVGTCGRGELGKLFTSMVKPLIVAVVPPSSAAGEDNLSWAMENTGEFTIASTAKLCQESSISSVAIS</sequence>
<dbReference type="EMBL" id="JAYWIO010000008">
    <property type="protein sequence ID" value="KAK7244320.1"/>
    <property type="molecule type" value="Genomic_DNA"/>
</dbReference>
<comment type="caution">
    <text evidence="1">The sequence shown here is derived from an EMBL/GenBank/DDBJ whole genome shotgun (WGS) entry which is preliminary data.</text>
</comment>